<evidence type="ECO:0000313" key="2">
    <source>
        <dbReference type="EMBL" id="SKC60076.1"/>
    </source>
</evidence>
<dbReference type="PANTHER" id="PTHR45460">
    <property type="entry name" value="SIMILAR TO CYSTEINE PROTEINASE"/>
    <property type="match status" value="1"/>
</dbReference>
<sequence>MRHYILPVLMACSIILYNTGCETQASKEERLARQYCGSCHTFPEPALLDKRTWTEKVLPQMAFRMGFENMSMLMQMSDADREVVIQTLPARPMLSEEDFESIKNYYLKHAPDSLQQLPPPATQPITQFEITPFKLPVKTIPLVTLIKADTIHNQVYIGNRFGKLYTFSDSFVLKDSLQLESPPSHMTIDKEQSIVSLMGIMDPNDQALGKIVDLKDPHKPLIKSLQRPVHFQKTDLNSDGLPDYIVCAFGNYTGALQVYENLGNDSYKKHVIMGVPGSRNTIVHDFDNNGLPDVAALMTQGDEKIVMLLNQGNFDFRVNILLHFPPMYGSSYFELIDFNNDHKLDILYTNGDNADYSIILKPYHGIRIFLNDGKNHFTESWFHPMHGASQVRAADFDQDGDIDIGAISFFPDFIRQPKNSFFYFENTGKGFTTQTSPLATAARWITMEAADIDHDQDVDLLLGALNFESGVPQPLLQQWRDQQTSILILKNKLY</sequence>
<dbReference type="SUPFAM" id="SSF69318">
    <property type="entry name" value="Integrin alpha N-terminal domain"/>
    <property type="match status" value="1"/>
</dbReference>
<dbReference type="STRING" id="688867.SAMN05660236_1929"/>
<dbReference type="Pfam" id="PF13517">
    <property type="entry name" value="FG-GAP_3"/>
    <property type="match status" value="2"/>
</dbReference>
<dbReference type="Gene3D" id="2.130.10.130">
    <property type="entry name" value="Integrin alpha, N-terminal"/>
    <property type="match status" value="1"/>
</dbReference>
<proteinExistence type="predicted"/>
<name>A0A1T5K8Q5_9BACT</name>
<dbReference type="InterPro" id="IPR028994">
    <property type="entry name" value="Integrin_alpha_N"/>
</dbReference>
<dbReference type="RefSeq" id="WP_079686436.1">
    <property type="nucleotide sequence ID" value="NZ_FUZU01000001.1"/>
</dbReference>
<dbReference type="PANTHER" id="PTHR45460:SF2">
    <property type="entry name" value="ALPHA 1,3 GLUCANASE, GH71 FAMILY (EUROFUNG)"/>
    <property type="match status" value="1"/>
</dbReference>
<reference evidence="2 3" key="1">
    <citation type="submission" date="2017-02" db="EMBL/GenBank/DDBJ databases">
        <authorList>
            <person name="Peterson S.W."/>
        </authorList>
    </citation>
    <scope>NUCLEOTIDE SEQUENCE [LARGE SCALE GENOMIC DNA]</scope>
    <source>
        <strain evidence="2 3">DSM 25262</strain>
    </source>
</reference>
<organism evidence="2 3">
    <name type="scientific">Ohtaekwangia koreensis</name>
    <dbReference type="NCBI Taxonomy" id="688867"/>
    <lineage>
        <taxon>Bacteria</taxon>
        <taxon>Pseudomonadati</taxon>
        <taxon>Bacteroidota</taxon>
        <taxon>Cytophagia</taxon>
        <taxon>Cytophagales</taxon>
        <taxon>Fulvivirgaceae</taxon>
        <taxon>Ohtaekwangia</taxon>
    </lineage>
</organism>
<gene>
    <name evidence="2" type="ORF">SAMN05660236_1929</name>
</gene>
<dbReference type="InterPro" id="IPR013517">
    <property type="entry name" value="FG-GAP"/>
</dbReference>
<accession>A0A1T5K8Q5</accession>
<dbReference type="EMBL" id="FUZU01000001">
    <property type="protein sequence ID" value="SKC60076.1"/>
    <property type="molecule type" value="Genomic_DNA"/>
</dbReference>
<keyword evidence="3" id="KW-1185">Reference proteome</keyword>
<protein>
    <submittedName>
        <fullName evidence="2">Repeat domain-containing protein</fullName>
    </submittedName>
</protein>
<evidence type="ECO:0000313" key="3">
    <source>
        <dbReference type="Proteomes" id="UP000190961"/>
    </source>
</evidence>
<dbReference type="OrthoDB" id="1391917at2"/>
<dbReference type="AlphaFoldDB" id="A0A1T5K8Q5"/>
<keyword evidence="1" id="KW-0732">Signal</keyword>
<dbReference type="Proteomes" id="UP000190961">
    <property type="component" value="Unassembled WGS sequence"/>
</dbReference>
<evidence type="ECO:0000256" key="1">
    <source>
        <dbReference type="ARBA" id="ARBA00022729"/>
    </source>
</evidence>